<evidence type="ECO:0000313" key="4">
    <source>
        <dbReference type="Proteomes" id="UP000054771"/>
    </source>
</evidence>
<gene>
    <name evidence="3" type="ORF">ASPCAL02120</name>
</gene>
<dbReference type="AlphaFoldDB" id="A0A0U5HEI9"/>
<dbReference type="OrthoDB" id="5410926at2759"/>
<proteinExistence type="predicted"/>
<feature type="compositionally biased region" description="Polar residues" evidence="1">
    <location>
        <begin position="99"/>
        <end position="109"/>
    </location>
</feature>
<organism evidence="3 4">
    <name type="scientific">Aspergillus calidoustus</name>
    <dbReference type="NCBI Taxonomy" id="454130"/>
    <lineage>
        <taxon>Eukaryota</taxon>
        <taxon>Fungi</taxon>
        <taxon>Dikarya</taxon>
        <taxon>Ascomycota</taxon>
        <taxon>Pezizomycotina</taxon>
        <taxon>Eurotiomycetes</taxon>
        <taxon>Eurotiomycetidae</taxon>
        <taxon>Eurotiales</taxon>
        <taxon>Aspergillaceae</taxon>
        <taxon>Aspergillus</taxon>
        <taxon>Aspergillus subgen. Nidulantes</taxon>
    </lineage>
</organism>
<protein>
    <recommendedName>
        <fullName evidence="5">GPI anchored protein</fullName>
    </recommendedName>
</protein>
<keyword evidence="2" id="KW-0732">Signal</keyword>
<feature type="chain" id="PRO_5006858635" description="GPI anchored protein" evidence="2">
    <location>
        <begin position="19"/>
        <end position="238"/>
    </location>
</feature>
<evidence type="ECO:0000313" key="3">
    <source>
        <dbReference type="EMBL" id="CEN59676.1"/>
    </source>
</evidence>
<evidence type="ECO:0000256" key="2">
    <source>
        <dbReference type="SAM" id="SignalP"/>
    </source>
</evidence>
<keyword evidence="4" id="KW-1185">Reference proteome</keyword>
<dbReference type="PANTHER" id="PTHR39599">
    <property type="entry name" value="GPI-ANCHORED PROTEIN (EUROFUNG)-RELATED-RELATED"/>
    <property type="match status" value="1"/>
</dbReference>
<dbReference type="Proteomes" id="UP000054771">
    <property type="component" value="Unassembled WGS sequence"/>
</dbReference>
<evidence type="ECO:0000256" key="1">
    <source>
        <dbReference type="SAM" id="MobiDB-lite"/>
    </source>
</evidence>
<accession>A0A0U5HEI9</accession>
<dbReference type="OMA" id="SICSRDA"/>
<name>A0A0U5HEI9_ASPCI</name>
<sequence length="238" mass="24472">MKASGWIAATFLASSVLSIETIPFAHPITASPAQTGRAYDILELFKRDGNCPGGYDPCDDTGVCCRTDARCTSDEADHVACCPSGASCTGTLSGPSSGGFQYPSTSDATPTGDDGPEVTGSTMSGAYPFVYVPTSFSDADQCSSYYDRCQTDYTQCVRYMGGGYGVTVTGGGADFTQTGGSGYAEETCSSLRQSACHGLNIGVCGSYEGGSDGAGCRRTSSLHDIFVGLLVGVAGFFI</sequence>
<feature type="region of interest" description="Disordered" evidence="1">
    <location>
        <begin position="99"/>
        <end position="120"/>
    </location>
</feature>
<reference evidence="4" key="1">
    <citation type="journal article" date="2016" name="Genome Announc.">
        <title>Draft genome sequences of fungus Aspergillus calidoustus.</title>
        <authorList>
            <person name="Horn F."/>
            <person name="Linde J."/>
            <person name="Mattern D.J."/>
            <person name="Walther G."/>
            <person name="Guthke R."/>
            <person name="Scherlach K."/>
            <person name="Martin K."/>
            <person name="Brakhage A.A."/>
            <person name="Petzke L."/>
            <person name="Valiante V."/>
        </authorList>
    </citation>
    <scope>NUCLEOTIDE SEQUENCE [LARGE SCALE GENOMIC DNA]</scope>
    <source>
        <strain evidence="4">SF006504</strain>
    </source>
</reference>
<evidence type="ECO:0008006" key="5">
    <source>
        <dbReference type="Google" id="ProtNLM"/>
    </source>
</evidence>
<feature type="signal peptide" evidence="2">
    <location>
        <begin position="1"/>
        <end position="18"/>
    </location>
</feature>
<dbReference type="EMBL" id="CDMC01000002">
    <property type="protein sequence ID" value="CEN59676.1"/>
    <property type="molecule type" value="Genomic_DNA"/>
</dbReference>
<dbReference type="PANTHER" id="PTHR39599:SF1">
    <property type="entry name" value="GPI-ANCHORED PROTEIN (EUROFUNG)"/>
    <property type="match status" value="1"/>
</dbReference>